<organism evidence="2 3">
    <name type="scientific">Legionella beliardensis</name>
    <dbReference type="NCBI Taxonomy" id="91822"/>
    <lineage>
        <taxon>Bacteria</taxon>
        <taxon>Pseudomonadati</taxon>
        <taxon>Pseudomonadota</taxon>
        <taxon>Gammaproteobacteria</taxon>
        <taxon>Legionellales</taxon>
        <taxon>Legionellaceae</taxon>
        <taxon>Legionella</taxon>
    </lineage>
</organism>
<gene>
    <name evidence="2" type="ORF">NCTC13315_00910</name>
</gene>
<evidence type="ECO:0000256" key="1">
    <source>
        <dbReference type="SAM" id="Phobius"/>
    </source>
</evidence>
<proteinExistence type="predicted"/>
<keyword evidence="1" id="KW-0472">Membrane</keyword>
<dbReference type="GO" id="GO:0007229">
    <property type="term" value="P:integrin-mediated signaling pathway"/>
    <property type="evidence" value="ECO:0007669"/>
    <property type="project" value="UniProtKB-KW"/>
</dbReference>
<dbReference type="SUPFAM" id="SSF69318">
    <property type="entry name" value="Integrin alpha N-terminal domain"/>
    <property type="match status" value="1"/>
</dbReference>
<dbReference type="Proteomes" id="UP000254968">
    <property type="component" value="Unassembled WGS sequence"/>
</dbReference>
<keyword evidence="1" id="KW-1133">Transmembrane helix</keyword>
<dbReference type="AlphaFoldDB" id="A0A378I0W1"/>
<dbReference type="Gene3D" id="2.130.10.130">
    <property type="entry name" value="Integrin alpha, N-terminal"/>
    <property type="match status" value="1"/>
</dbReference>
<protein>
    <submittedName>
        <fullName evidence="2">Protein containing FG-GAP repeats (Motif found in alpha integrins)</fullName>
    </submittedName>
</protein>
<accession>A0A378I0W1</accession>
<evidence type="ECO:0000313" key="2">
    <source>
        <dbReference type="EMBL" id="STX28381.1"/>
    </source>
</evidence>
<evidence type="ECO:0000313" key="3">
    <source>
        <dbReference type="Proteomes" id="UP000254968"/>
    </source>
</evidence>
<feature type="transmembrane region" description="Helical" evidence="1">
    <location>
        <begin position="6"/>
        <end position="26"/>
    </location>
</feature>
<dbReference type="EMBL" id="UGNV01000001">
    <property type="protein sequence ID" value="STX28381.1"/>
    <property type="molecule type" value="Genomic_DNA"/>
</dbReference>
<keyword evidence="1" id="KW-0812">Transmembrane</keyword>
<name>A0A378I0W1_9GAMM</name>
<keyword evidence="3" id="KW-1185">Reference proteome</keyword>
<keyword evidence="2" id="KW-0401">Integrin</keyword>
<dbReference type="RefSeq" id="WP_207385172.1">
    <property type="nucleotide sequence ID" value="NZ_CAAAHO010000001.1"/>
</dbReference>
<sequence>MIIVMIKIIIALIIISLEAFLLRKFIRTKNEQHSYSVPLKAPSANNSNYQINKPTLPFIGSAIFDLKGQGDTYLFIGGKPNQMDRVFLFQGENFLEVTHELTFSKLAEDATYCAMAIDANGDGLDDLFLARHSGLYFYENQQGQFTMQKLNIPIDKDFIPIAIALADLRKSVVDLIITYVKPTYFKKPNAFNQNAHSAKRFLLKNNGDNTFAVAKEF</sequence>
<reference evidence="2 3" key="1">
    <citation type="submission" date="2018-06" db="EMBL/GenBank/DDBJ databases">
        <authorList>
            <consortium name="Pathogen Informatics"/>
            <person name="Doyle S."/>
        </authorList>
    </citation>
    <scope>NUCLEOTIDE SEQUENCE [LARGE SCALE GENOMIC DNA]</scope>
    <source>
        <strain evidence="2 3">NCTC13315</strain>
    </source>
</reference>
<dbReference type="InterPro" id="IPR028994">
    <property type="entry name" value="Integrin_alpha_N"/>
</dbReference>